<evidence type="ECO:0000259" key="6">
    <source>
        <dbReference type="Pfam" id="PF08543"/>
    </source>
</evidence>
<dbReference type="SUPFAM" id="SSF53613">
    <property type="entry name" value="Ribokinase-like"/>
    <property type="match status" value="1"/>
</dbReference>
<evidence type="ECO:0000256" key="4">
    <source>
        <dbReference type="ARBA" id="ARBA00022777"/>
    </source>
</evidence>
<dbReference type="GO" id="GO:0009443">
    <property type="term" value="P:pyridoxal 5'-phosphate salvage"/>
    <property type="evidence" value="ECO:0007669"/>
    <property type="project" value="InterPro"/>
</dbReference>
<evidence type="ECO:0000256" key="2">
    <source>
        <dbReference type="ARBA" id="ARBA00022679"/>
    </source>
</evidence>
<dbReference type="AlphaFoldDB" id="A0A1M6GUA3"/>
<protein>
    <recommendedName>
        <fullName evidence="1">pyridoxal kinase</fullName>
        <ecNumber evidence="1">2.7.1.35</ecNumber>
    </recommendedName>
</protein>
<dbReference type="GO" id="GO:0005524">
    <property type="term" value="F:ATP binding"/>
    <property type="evidence" value="ECO:0007669"/>
    <property type="project" value="UniProtKB-KW"/>
</dbReference>
<dbReference type="NCBIfam" id="NF005491">
    <property type="entry name" value="PRK07105.1"/>
    <property type="match status" value="1"/>
</dbReference>
<name>A0A1M6GUA3_9CLOT</name>
<dbReference type="GO" id="GO:0005829">
    <property type="term" value="C:cytosol"/>
    <property type="evidence" value="ECO:0007669"/>
    <property type="project" value="TreeGrafter"/>
</dbReference>
<organism evidence="7 8">
    <name type="scientific">Clostridium amylolyticum</name>
    <dbReference type="NCBI Taxonomy" id="1121298"/>
    <lineage>
        <taxon>Bacteria</taxon>
        <taxon>Bacillati</taxon>
        <taxon>Bacillota</taxon>
        <taxon>Clostridia</taxon>
        <taxon>Eubacteriales</taxon>
        <taxon>Clostridiaceae</taxon>
        <taxon>Clostridium</taxon>
    </lineage>
</organism>
<reference evidence="7 8" key="1">
    <citation type="submission" date="2016-11" db="EMBL/GenBank/DDBJ databases">
        <authorList>
            <person name="Jaros S."/>
            <person name="Januszkiewicz K."/>
            <person name="Wedrychowicz H."/>
        </authorList>
    </citation>
    <scope>NUCLEOTIDE SEQUENCE [LARGE SCALE GENOMIC DNA]</scope>
    <source>
        <strain evidence="7 8">DSM 21864</strain>
    </source>
</reference>
<keyword evidence="3" id="KW-0547">Nucleotide-binding</keyword>
<dbReference type="InterPro" id="IPR029056">
    <property type="entry name" value="Ribokinase-like"/>
</dbReference>
<feature type="domain" description="Pyridoxamine kinase/Phosphomethylpyrimidine kinase" evidence="6">
    <location>
        <begin position="73"/>
        <end position="249"/>
    </location>
</feature>
<dbReference type="Proteomes" id="UP000184080">
    <property type="component" value="Unassembled WGS sequence"/>
</dbReference>
<sequence length="275" mass="30760">MRKRAAVIHDLASYGGAALMNIIPILYRLGVEVNPIPTAFFTTHGGFKGIKKQDNTEFMSEYTKHWNELNLSFQGIYLGLFTSAKQIENAHNFLDAFIREETLTVFDPIMGDNGSLYSFMKDINLQGMRSLVQRADIITPNLTEACLLLDIPYCTSMDKDEIKNCLVELSKLGPQYVVITSVPKGDKISTYSYNREDEVIFEISREKISGSYPGTGDAFTSVLFAKILQGCSMEESLITAVNFVERGIKILLENHMNPMEGLPLANTELIGSLYL</sequence>
<dbReference type="Pfam" id="PF08543">
    <property type="entry name" value="Phos_pyr_kin"/>
    <property type="match status" value="1"/>
</dbReference>
<evidence type="ECO:0000256" key="5">
    <source>
        <dbReference type="ARBA" id="ARBA00022840"/>
    </source>
</evidence>
<proteinExistence type="predicted"/>
<dbReference type="GO" id="GO:0008478">
    <property type="term" value="F:pyridoxal kinase activity"/>
    <property type="evidence" value="ECO:0007669"/>
    <property type="project" value="UniProtKB-EC"/>
</dbReference>
<dbReference type="OrthoDB" id="9800808at2"/>
<dbReference type="InterPro" id="IPR013749">
    <property type="entry name" value="PM/HMP-P_kinase-1"/>
</dbReference>
<dbReference type="EC" id="2.7.1.35" evidence="1"/>
<evidence type="ECO:0000313" key="7">
    <source>
        <dbReference type="EMBL" id="SHJ13546.1"/>
    </source>
</evidence>
<dbReference type="Gene3D" id="3.40.1190.20">
    <property type="match status" value="1"/>
</dbReference>
<dbReference type="PANTHER" id="PTHR10534:SF2">
    <property type="entry name" value="PYRIDOXAL KINASE"/>
    <property type="match status" value="1"/>
</dbReference>
<dbReference type="EMBL" id="FQZO01000003">
    <property type="protein sequence ID" value="SHJ13546.1"/>
    <property type="molecule type" value="Genomic_DNA"/>
</dbReference>
<keyword evidence="8" id="KW-1185">Reference proteome</keyword>
<keyword evidence="4 7" id="KW-0418">Kinase</keyword>
<dbReference type="RefSeq" id="WP_073006526.1">
    <property type="nucleotide sequence ID" value="NZ_FQZO01000003.1"/>
</dbReference>
<evidence type="ECO:0000256" key="3">
    <source>
        <dbReference type="ARBA" id="ARBA00022741"/>
    </source>
</evidence>
<keyword evidence="5" id="KW-0067">ATP-binding</keyword>
<evidence type="ECO:0000256" key="1">
    <source>
        <dbReference type="ARBA" id="ARBA00012104"/>
    </source>
</evidence>
<dbReference type="InterPro" id="IPR004625">
    <property type="entry name" value="PyrdxlKinase"/>
</dbReference>
<dbReference type="PANTHER" id="PTHR10534">
    <property type="entry name" value="PYRIDOXAL KINASE"/>
    <property type="match status" value="1"/>
</dbReference>
<keyword evidence="2" id="KW-0808">Transferase</keyword>
<dbReference type="STRING" id="1121298.SAMN05444401_2248"/>
<accession>A0A1M6GUA3</accession>
<gene>
    <name evidence="7" type="ORF">SAMN05444401_2248</name>
</gene>
<evidence type="ECO:0000313" key="8">
    <source>
        <dbReference type="Proteomes" id="UP000184080"/>
    </source>
</evidence>